<dbReference type="PROSITE" id="PS50861">
    <property type="entry name" value="AA_TRNA_LIGASE_II_GLYAB"/>
    <property type="match status" value="1"/>
</dbReference>
<keyword evidence="7 11" id="KW-0067">ATP-binding</keyword>
<dbReference type="EMBL" id="CP028339">
    <property type="protein sequence ID" value="AVR87549.1"/>
    <property type="molecule type" value="Genomic_DNA"/>
</dbReference>
<keyword evidence="6 11" id="KW-0547">Nucleotide-binding</keyword>
<evidence type="ECO:0000256" key="2">
    <source>
        <dbReference type="ARBA" id="ARBA00008226"/>
    </source>
</evidence>
<dbReference type="PANTHER" id="PTHR30075:SF2">
    <property type="entry name" value="GLYCINE--TRNA LIGASE, CHLOROPLASTIC_MITOCHONDRIAL 2"/>
    <property type="match status" value="1"/>
</dbReference>
<dbReference type="GO" id="GO:0004814">
    <property type="term" value="F:arginine-tRNA ligase activity"/>
    <property type="evidence" value="ECO:0007669"/>
    <property type="project" value="InterPro"/>
</dbReference>
<dbReference type="SUPFAM" id="SSF109604">
    <property type="entry name" value="HD-domain/PDEase-like"/>
    <property type="match status" value="1"/>
</dbReference>
<dbReference type="InterPro" id="IPR008909">
    <property type="entry name" value="DALR_anticod-bd"/>
</dbReference>
<dbReference type="Pfam" id="PF05746">
    <property type="entry name" value="DALR_1"/>
    <property type="match status" value="1"/>
</dbReference>
<gene>
    <name evidence="11" type="primary">glyS</name>
    <name evidence="13" type="ORF">Tharo_0607</name>
</gene>
<organism evidence="13 14">
    <name type="scientific">Thauera aromatica K172</name>
    <dbReference type="NCBI Taxonomy" id="44139"/>
    <lineage>
        <taxon>Bacteria</taxon>
        <taxon>Pseudomonadati</taxon>
        <taxon>Pseudomonadota</taxon>
        <taxon>Betaproteobacteria</taxon>
        <taxon>Rhodocyclales</taxon>
        <taxon>Zoogloeaceae</taxon>
        <taxon>Thauera</taxon>
    </lineage>
</organism>
<dbReference type="GO" id="GO:0005829">
    <property type="term" value="C:cytosol"/>
    <property type="evidence" value="ECO:0007669"/>
    <property type="project" value="TreeGrafter"/>
</dbReference>
<comment type="catalytic activity">
    <reaction evidence="10 11">
        <text>tRNA(Gly) + glycine + ATP = glycyl-tRNA(Gly) + AMP + diphosphate</text>
        <dbReference type="Rhea" id="RHEA:16013"/>
        <dbReference type="Rhea" id="RHEA-COMP:9664"/>
        <dbReference type="Rhea" id="RHEA-COMP:9683"/>
        <dbReference type="ChEBI" id="CHEBI:30616"/>
        <dbReference type="ChEBI" id="CHEBI:33019"/>
        <dbReference type="ChEBI" id="CHEBI:57305"/>
        <dbReference type="ChEBI" id="CHEBI:78442"/>
        <dbReference type="ChEBI" id="CHEBI:78522"/>
        <dbReference type="ChEBI" id="CHEBI:456215"/>
        <dbReference type="EC" id="6.1.1.14"/>
    </reaction>
</comment>
<dbReference type="GO" id="GO:0006426">
    <property type="term" value="P:glycyl-tRNA aminoacylation"/>
    <property type="evidence" value="ECO:0007669"/>
    <property type="project" value="UniProtKB-UniRule"/>
</dbReference>
<evidence type="ECO:0000313" key="14">
    <source>
        <dbReference type="Proteomes" id="UP000241885"/>
    </source>
</evidence>
<dbReference type="InterPro" id="IPR006194">
    <property type="entry name" value="Gly-tRNA-synth_heterodimer"/>
</dbReference>
<evidence type="ECO:0000256" key="1">
    <source>
        <dbReference type="ARBA" id="ARBA00004496"/>
    </source>
</evidence>
<proteinExistence type="inferred from homology"/>
<dbReference type="NCBIfam" id="TIGR00211">
    <property type="entry name" value="glyS"/>
    <property type="match status" value="1"/>
</dbReference>
<keyword evidence="8 11" id="KW-0648">Protein biosynthesis</keyword>
<comment type="similarity">
    <text evidence="2 11">Belongs to the class-II aminoacyl-tRNA synthetase family.</text>
</comment>
<dbReference type="EC" id="6.1.1.14" evidence="11"/>
<keyword evidence="14" id="KW-1185">Reference proteome</keyword>
<evidence type="ECO:0000256" key="6">
    <source>
        <dbReference type="ARBA" id="ARBA00022741"/>
    </source>
</evidence>
<evidence type="ECO:0000256" key="11">
    <source>
        <dbReference type="HAMAP-Rule" id="MF_00255"/>
    </source>
</evidence>
<dbReference type="Proteomes" id="UP000241885">
    <property type="component" value="Chromosome"/>
</dbReference>
<dbReference type="PRINTS" id="PR01045">
    <property type="entry name" value="TRNASYNTHGB"/>
</dbReference>
<accession>A0A2R4BJQ8</accession>
<dbReference type="OrthoDB" id="9775440at2"/>
<dbReference type="KEGG" id="tak:Tharo_0607"/>
<keyword evidence="9 11" id="KW-0030">Aminoacyl-tRNA synthetase</keyword>
<evidence type="ECO:0000256" key="3">
    <source>
        <dbReference type="ARBA" id="ARBA00011209"/>
    </source>
</evidence>
<dbReference type="RefSeq" id="WP_107219957.1">
    <property type="nucleotide sequence ID" value="NZ_CP028339.1"/>
</dbReference>
<dbReference type="Gene3D" id="1.10.730.10">
    <property type="entry name" value="Isoleucyl-tRNA Synthetase, Domain 1"/>
    <property type="match status" value="1"/>
</dbReference>
<dbReference type="InterPro" id="IPR015944">
    <property type="entry name" value="Gly-tRNA-synth_bsu"/>
</dbReference>
<comment type="subcellular location">
    <subcellularLocation>
        <location evidence="1 11">Cytoplasm</location>
    </subcellularLocation>
</comment>
<evidence type="ECO:0000313" key="13">
    <source>
        <dbReference type="EMBL" id="AVR87549.1"/>
    </source>
</evidence>
<evidence type="ECO:0000256" key="9">
    <source>
        <dbReference type="ARBA" id="ARBA00023146"/>
    </source>
</evidence>
<name>A0A2R4BJQ8_THAAR</name>
<comment type="subunit">
    <text evidence="3 11">Tetramer of two alpha and two beta subunits.</text>
</comment>
<feature type="domain" description="DALR anticodon binding" evidence="12">
    <location>
        <begin position="593"/>
        <end position="692"/>
    </location>
</feature>
<evidence type="ECO:0000256" key="4">
    <source>
        <dbReference type="ARBA" id="ARBA00022490"/>
    </source>
</evidence>
<evidence type="ECO:0000259" key="12">
    <source>
        <dbReference type="Pfam" id="PF05746"/>
    </source>
</evidence>
<evidence type="ECO:0000256" key="5">
    <source>
        <dbReference type="ARBA" id="ARBA00022598"/>
    </source>
</evidence>
<dbReference type="AlphaFoldDB" id="A0A2R4BJQ8"/>
<dbReference type="HAMAP" id="MF_00255">
    <property type="entry name" value="Gly_tRNA_synth_beta"/>
    <property type="match status" value="1"/>
</dbReference>
<dbReference type="GO" id="GO:0006420">
    <property type="term" value="P:arginyl-tRNA aminoacylation"/>
    <property type="evidence" value="ECO:0007669"/>
    <property type="project" value="InterPro"/>
</dbReference>
<dbReference type="Pfam" id="PF02092">
    <property type="entry name" value="tRNA_synt_2f"/>
    <property type="match status" value="1"/>
</dbReference>
<dbReference type="PANTHER" id="PTHR30075">
    <property type="entry name" value="GLYCYL-TRNA SYNTHETASE"/>
    <property type="match status" value="1"/>
</dbReference>
<keyword evidence="4 11" id="KW-0963">Cytoplasm</keyword>
<protein>
    <recommendedName>
        <fullName evidence="11">Glycine--tRNA ligase beta subunit</fullName>
        <ecNumber evidence="11">6.1.1.14</ecNumber>
    </recommendedName>
    <alternativeName>
        <fullName evidence="11">Glycyl-tRNA synthetase beta subunit</fullName>
        <shortName evidence="11">GlyRS</shortName>
    </alternativeName>
</protein>
<evidence type="ECO:0000256" key="7">
    <source>
        <dbReference type="ARBA" id="ARBA00022840"/>
    </source>
</evidence>
<evidence type="ECO:0000256" key="8">
    <source>
        <dbReference type="ARBA" id="ARBA00022917"/>
    </source>
</evidence>
<sequence length="701" mass="74960">MTGATATLLVELLTEELPPKALPRLGETFAAKIADGLKAKGLAAADAAFRAYASPRRLAVTVAGVAAQGTAKEVTEKLMPVAVALDADGRPTPALRKKMEAKGIAADAVAGFERRIDGKAEALFHTAVVPGAKLAEVLSAIVHDAVKALPIPKVMRWGDGDATFVRPVHKLTFLHGADVVPGRVLDLDAGRTTRGHRFMSRGDIDIATADAYEPTLLAEGKVIPCFAERRADIERQLLAEAARQGARLGATKEDYADLLDEVAALVEHPTVYVGQFEAEFLAVPQECLILTMRANQKYFPLFDDAGTLLNRFLIVSNMRVADPSNIVSGNARVVRPRLSDARFFFEQDKKQKLEARLPRLAPVVYHNKLGSQLERVGRLEVLAGAIAAQLHGDVAAAKRAARLAKADLVTDMVGEFPELQGIMGRYYALADGEGQVVADAIQGHYQPRFAGDALPAGNVAAAVALADKLDALVGFFGIGLLPTGDKDPFALRRAALGVLRILIETPLPLELPKLIETAAAGFKPGLLGAEGFAAQLQDFMLERLKNLLRETGRDGAVVDAVLALEPARIDLVPAKLAAVEAFRALPEAEALAAANKRIVNILKKAAAAPGEPDIALLQEEAEKALFHQLVEVAPLVDSHVANEDYTDALCVLAGLRTAVDRFFEDVMVMAEEPLTRHNRLALLARLAGLMNQVADISRLSA</sequence>
<dbReference type="GO" id="GO:0005524">
    <property type="term" value="F:ATP binding"/>
    <property type="evidence" value="ECO:0007669"/>
    <property type="project" value="UniProtKB-UniRule"/>
</dbReference>
<reference evidence="13 14" key="1">
    <citation type="submission" date="2018-03" db="EMBL/GenBank/DDBJ databases">
        <title>Complete genome sequence of Thauera aromatica, a model organism for studying aromatic compound degradation under denitrifying conditions.</title>
        <authorList>
            <person name="Lo H.-Y."/>
            <person name="Goris T."/>
            <person name="Boll M."/>
            <person name="Mueller J.A."/>
        </authorList>
    </citation>
    <scope>NUCLEOTIDE SEQUENCE [LARGE SCALE GENOMIC DNA]</scope>
    <source>
        <strain evidence="13 14">K172</strain>
    </source>
</reference>
<dbReference type="GO" id="GO:0004820">
    <property type="term" value="F:glycine-tRNA ligase activity"/>
    <property type="evidence" value="ECO:0007669"/>
    <property type="project" value="UniProtKB-UniRule"/>
</dbReference>
<keyword evidence="5 11" id="KW-0436">Ligase</keyword>
<evidence type="ECO:0000256" key="10">
    <source>
        <dbReference type="ARBA" id="ARBA00047937"/>
    </source>
</evidence>